<keyword evidence="3" id="KW-1185">Reference proteome</keyword>
<dbReference type="InterPro" id="IPR011009">
    <property type="entry name" value="Kinase-like_dom_sf"/>
</dbReference>
<dbReference type="Pfam" id="PF01636">
    <property type="entry name" value="APH"/>
    <property type="match status" value="1"/>
</dbReference>
<dbReference type="Gene3D" id="3.90.1200.10">
    <property type="match status" value="1"/>
</dbReference>
<accession>A0ABS4Y8K9</accession>
<gene>
    <name evidence="2" type="ORF">JO379_004596</name>
</gene>
<dbReference type="Proteomes" id="UP001519291">
    <property type="component" value="Unassembled WGS sequence"/>
</dbReference>
<organism evidence="2 3">
    <name type="scientific">Streptomyces syringium</name>
    <dbReference type="NCBI Taxonomy" id="76729"/>
    <lineage>
        <taxon>Bacteria</taxon>
        <taxon>Bacillati</taxon>
        <taxon>Actinomycetota</taxon>
        <taxon>Actinomycetes</taxon>
        <taxon>Kitasatosporales</taxon>
        <taxon>Streptomycetaceae</taxon>
        <taxon>Streptomyces</taxon>
    </lineage>
</organism>
<proteinExistence type="predicted"/>
<protein>
    <recommendedName>
        <fullName evidence="1">Aminoglycoside phosphotransferase domain-containing protein</fullName>
    </recommendedName>
</protein>
<sequence length="265" mass="28889">MTPRTPRTHWNDLPRPLRAAVEARTGPVVAVGTVPHGLNCATATSLTTARGSTFVKGAPLCDAEACAAQRWEAAVNPYVLGVGPRLRWRIAADGWELLGFEHVEGRHADLSPGSADLPLVAEILRTAQTVRAPRDAAVPRFADRWTRFLGHGELRLLHGETLLHTDTHPHNLMVTDDRAYLVDWATPALGPAWVDVAYTAVRLLEADCVPDDVRKWAARFDCWTSADPRAVAAFVSANCRQWETVVGLAAARPSNARFAALLTMV</sequence>
<name>A0ABS4Y8K9_9ACTN</name>
<reference evidence="2 3" key="1">
    <citation type="submission" date="2021-03" db="EMBL/GenBank/DDBJ databases">
        <title>Sequencing the genomes of 1000 actinobacteria strains.</title>
        <authorList>
            <person name="Klenk H.-P."/>
        </authorList>
    </citation>
    <scope>NUCLEOTIDE SEQUENCE [LARGE SCALE GENOMIC DNA]</scope>
    <source>
        <strain evidence="2 3">DSM 41480</strain>
    </source>
</reference>
<evidence type="ECO:0000259" key="1">
    <source>
        <dbReference type="Pfam" id="PF01636"/>
    </source>
</evidence>
<dbReference type="SUPFAM" id="SSF56112">
    <property type="entry name" value="Protein kinase-like (PK-like)"/>
    <property type="match status" value="1"/>
</dbReference>
<feature type="domain" description="Aminoglycoside phosphotransferase" evidence="1">
    <location>
        <begin position="129"/>
        <end position="220"/>
    </location>
</feature>
<dbReference type="EMBL" id="JAGIOH010000001">
    <property type="protein sequence ID" value="MBP2405127.1"/>
    <property type="molecule type" value="Genomic_DNA"/>
</dbReference>
<evidence type="ECO:0000313" key="3">
    <source>
        <dbReference type="Proteomes" id="UP001519291"/>
    </source>
</evidence>
<dbReference type="GeneID" id="91571460"/>
<comment type="caution">
    <text evidence="2">The sequence shown here is derived from an EMBL/GenBank/DDBJ whole genome shotgun (WGS) entry which is preliminary data.</text>
</comment>
<dbReference type="InterPro" id="IPR002575">
    <property type="entry name" value="Aminoglycoside_PTrfase"/>
</dbReference>
<evidence type="ECO:0000313" key="2">
    <source>
        <dbReference type="EMBL" id="MBP2405127.1"/>
    </source>
</evidence>
<dbReference type="RefSeq" id="WP_130879874.1">
    <property type="nucleotide sequence ID" value="NZ_JAGIOH010000001.1"/>
</dbReference>